<dbReference type="AlphaFoldDB" id="A0AAJ6L0G5"/>
<feature type="region of interest" description="Disordered" evidence="1">
    <location>
        <begin position="47"/>
        <end position="77"/>
    </location>
</feature>
<accession>A0AAJ6L0G5</accession>
<dbReference type="EMBL" id="CP130472">
    <property type="protein sequence ID" value="WLS43290.1"/>
    <property type="molecule type" value="Genomic_DNA"/>
</dbReference>
<dbReference type="RefSeq" id="WP_306270700.1">
    <property type="nucleotide sequence ID" value="NZ_CP130472.1"/>
</dbReference>
<evidence type="ECO:0000313" key="2">
    <source>
        <dbReference type="EMBL" id="WLS43290.1"/>
    </source>
</evidence>
<dbReference type="Proteomes" id="UP001235874">
    <property type="component" value="Chromosome"/>
</dbReference>
<evidence type="ECO:0000256" key="1">
    <source>
        <dbReference type="SAM" id="MobiDB-lite"/>
    </source>
</evidence>
<protein>
    <submittedName>
        <fullName evidence="2">Uncharacterized protein</fullName>
    </submittedName>
</protein>
<evidence type="ECO:0000313" key="3">
    <source>
        <dbReference type="Proteomes" id="UP001235874"/>
    </source>
</evidence>
<feature type="compositionally biased region" description="Low complexity" evidence="1">
    <location>
        <begin position="48"/>
        <end position="66"/>
    </location>
</feature>
<name>A0AAJ6L0G5_9ACTN</name>
<keyword evidence="3" id="KW-1185">Reference proteome</keyword>
<proteinExistence type="predicted"/>
<gene>
    <name evidence="2" type="ORF">Q3V37_17890</name>
</gene>
<organism evidence="2 3">
    <name type="scientific">Micromonospora profundi</name>
    <dbReference type="NCBI Taxonomy" id="1420889"/>
    <lineage>
        <taxon>Bacteria</taxon>
        <taxon>Bacillati</taxon>
        <taxon>Actinomycetota</taxon>
        <taxon>Actinomycetes</taxon>
        <taxon>Micromonosporales</taxon>
        <taxon>Micromonosporaceae</taxon>
        <taxon>Micromonospora</taxon>
    </lineage>
</organism>
<reference evidence="2 3" key="1">
    <citation type="submission" date="2023-07" db="EMBL/GenBank/DDBJ databases">
        <title>Micromonospora profundi TRM 95458 converts glycerol to a new osmotic compound.</title>
        <authorList>
            <person name="Lu D."/>
        </authorList>
    </citation>
    <scope>NUCLEOTIDE SEQUENCE [LARGE SCALE GENOMIC DNA]</scope>
    <source>
        <strain evidence="2 3">TRM95458</strain>
    </source>
</reference>
<dbReference type="KEGG" id="mprn:Q3V37_17890"/>
<sequence>MTQPLVYVDAPATTLYRFGLFAAAAVVDPADQREFQAGVEWEPQCVGAPAPTSAATASDPARAPMALPDGAPSVKSA</sequence>